<evidence type="ECO:0000313" key="2">
    <source>
        <dbReference type="EMBL" id="GGG04802.1"/>
    </source>
</evidence>
<proteinExistence type="predicted"/>
<gene>
    <name evidence="2" type="ORF">GCM10010913_28330</name>
</gene>
<comment type="caution">
    <text evidence="2">The sequence shown here is derived from an EMBL/GenBank/DDBJ whole genome shotgun (WGS) entry which is preliminary data.</text>
</comment>
<evidence type="ECO:0000313" key="3">
    <source>
        <dbReference type="Proteomes" id="UP000608420"/>
    </source>
</evidence>
<feature type="region of interest" description="Disordered" evidence="1">
    <location>
        <begin position="1"/>
        <end position="21"/>
    </location>
</feature>
<dbReference type="Proteomes" id="UP000608420">
    <property type="component" value="Unassembled WGS sequence"/>
</dbReference>
<dbReference type="EMBL" id="BMIW01000020">
    <property type="protein sequence ID" value="GGG04802.1"/>
    <property type="molecule type" value="Genomic_DNA"/>
</dbReference>
<reference evidence="3" key="1">
    <citation type="journal article" date="2019" name="Int. J. Syst. Evol. Microbiol.">
        <title>The Global Catalogue of Microorganisms (GCM) 10K type strain sequencing project: providing services to taxonomists for standard genome sequencing and annotation.</title>
        <authorList>
            <consortium name="The Broad Institute Genomics Platform"/>
            <consortium name="The Broad Institute Genome Sequencing Center for Infectious Disease"/>
            <person name="Wu L."/>
            <person name="Ma J."/>
        </authorList>
    </citation>
    <scope>NUCLEOTIDE SEQUENCE [LARGE SCALE GENOMIC DNA]</scope>
    <source>
        <strain evidence="3">CGMCC 1.15420</strain>
    </source>
</reference>
<protein>
    <submittedName>
        <fullName evidence="2">Uncharacterized protein</fullName>
    </submittedName>
</protein>
<sequence length="254" mass="27990">MAFSSVAAAAPGTDSSIPLDSSVPEGYRVVKEYDTTDVSTKVDGALVEGKSLKSEAENIRSSILSNNIEYEDATYEILENETHIYRELQNIETGDVIPQYQTVMVVASDPYSYSGSTQSSDKTVKVTITLYYHSVSQNSYNYIGLDKVYWRWDKGSNWTSDILPNGINSAKMVQIGPGINSKAQNQSKDVSPIGGDHYFGTTYMGLAPSKWVEVLDGGLATEMGLNLHSTYWNQATSKVFAFDWSLSIKGVQWP</sequence>
<organism evidence="2 3">
    <name type="scientific">Paenibacillus aceti</name>
    <dbReference type="NCBI Taxonomy" id="1820010"/>
    <lineage>
        <taxon>Bacteria</taxon>
        <taxon>Bacillati</taxon>
        <taxon>Bacillota</taxon>
        <taxon>Bacilli</taxon>
        <taxon>Bacillales</taxon>
        <taxon>Paenibacillaceae</taxon>
        <taxon>Paenibacillus</taxon>
    </lineage>
</organism>
<name>A0ABQ1W0A9_9BACL</name>
<accession>A0ABQ1W0A9</accession>
<keyword evidence="3" id="KW-1185">Reference proteome</keyword>
<evidence type="ECO:0000256" key="1">
    <source>
        <dbReference type="SAM" id="MobiDB-lite"/>
    </source>
</evidence>